<organism evidence="1 2">
    <name type="scientific">Portunus trituberculatus</name>
    <name type="common">Swimming crab</name>
    <name type="synonym">Neptunus trituberculatus</name>
    <dbReference type="NCBI Taxonomy" id="210409"/>
    <lineage>
        <taxon>Eukaryota</taxon>
        <taxon>Metazoa</taxon>
        <taxon>Ecdysozoa</taxon>
        <taxon>Arthropoda</taxon>
        <taxon>Crustacea</taxon>
        <taxon>Multicrustacea</taxon>
        <taxon>Malacostraca</taxon>
        <taxon>Eumalacostraca</taxon>
        <taxon>Eucarida</taxon>
        <taxon>Decapoda</taxon>
        <taxon>Pleocyemata</taxon>
        <taxon>Brachyura</taxon>
        <taxon>Eubrachyura</taxon>
        <taxon>Portunoidea</taxon>
        <taxon>Portunidae</taxon>
        <taxon>Portuninae</taxon>
        <taxon>Portunus</taxon>
    </lineage>
</organism>
<reference evidence="1 2" key="1">
    <citation type="submission" date="2019-05" db="EMBL/GenBank/DDBJ databases">
        <title>Another draft genome of Portunus trituberculatus and its Hox gene families provides insights of decapod evolution.</title>
        <authorList>
            <person name="Jeong J.-H."/>
            <person name="Song I."/>
            <person name="Kim S."/>
            <person name="Choi T."/>
            <person name="Kim D."/>
            <person name="Ryu S."/>
            <person name="Kim W."/>
        </authorList>
    </citation>
    <scope>NUCLEOTIDE SEQUENCE [LARGE SCALE GENOMIC DNA]</scope>
    <source>
        <tissue evidence="1">Muscle</tissue>
    </source>
</reference>
<evidence type="ECO:0000313" key="1">
    <source>
        <dbReference type="EMBL" id="MPC60569.1"/>
    </source>
</evidence>
<comment type="caution">
    <text evidence="1">The sequence shown here is derived from an EMBL/GenBank/DDBJ whole genome shotgun (WGS) entry which is preliminary data.</text>
</comment>
<evidence type="ECO:0000313" key="2">
    <source>
        <dbReference type="Proteomes" id="UP000324222"/>
    </source>
</evidence>
<proteinExistence type="predicted"/>
<dbReference type="InterPro" id="IPR021109">
    <property type="entry name" value="Peptidase_aspartic_dom_sf"/>
</dbReference>
<protein>
    <recommendedName>
        <fullName evidence="3">Peptidase A2 domain-containing protein</fullName>
    </recommendedName>
</protein>
<accession>A0A5B7GSH9</accession>
<name>A0A5B7GSH9_PORTR</name>
<dbReference type="EMBL" id="VSRR010017668">
    <property type="protein sequence ID" value="MPC60569.1"/>
    <property type="molecule type" value="Genomic_DNA"/>
</dbReference>
<sequence>MRPSDSVGRTQLQWTENPRYFKGTYWGLGAVWLATKITLPGGHQPYALQAVLLELWSNWTLFEGLPGQQRSGEGRKRSQAEQWGEASARGCAAPLGISCRLTAVPTAVHVVATVNGLSVQLVVDAGSEKTFVGEDLVDVGSVLEVTQQLCGDTGQCVAMWGPVMVNINVGSVLERLPVFIAALEDLCLLGIDFLTCVGASLDL</sequence>
<keyword evidence="2" id="KW-1185">Reference proteome</keyword>
<evidence type="ECO:0008006" key="3">
    <source>
        <dbReference type="Google" id="ProtNLM"/>
    </source>
</evidence>
<gene>
    <name evidence="1" type="ORF">E2C01_054621</name>
</gene>
<dbReference type="Proteomes" id="UP000324222">
    <property type="component" value="Unassembled WGS sequence"/>
</dbReference>
<dbReference type="AlphaFoldDB" id="A0A5B7GSH9"/>
<dbReference type="SUPFAM" id="SSF50630">
    <property type="entry name" value="Acid proteases"/>
    <property type="match status" value="1"/>
</dbReference>